<dbReference type="Proteomes" id="UP000647172">
    <property type="component" value="Unassembled WGS sequence"/>
</dbReference>
<dbReference type="CDD" id="cd04084">
    <property type="entry name" value="CBM6_xylanase-like"/>
    <property type="match status" value="1"/>
</dbReference>
<protein>
    <recommendedName>
        <fullName evidence="3">CBM6 domain-containing protein</fullName>
    </recommendedName>
</protein>
<evidence type="ECO:0000256" key="1">
    <source>
        <dbReference type="ARBA" id="ARBA00022729"/>
    </source>
</evidence>
<dbReference type="InterPro" id="IPR006584">
    <property type="entry name" value="Cellulose-bd_IV"/>
</dbReference>
<dbReference type="SUPFAM" id="SSF49785">
    <property type="entry name" value="Galactose-binding domain-like"/>
    <property type="match status" value="1"/>
</dbReference>
<reference evidence="4" key="1">
    <citation type="submission" date="2021-01" db="EMBL/GenBank/DDBJ databases">
        <title>Whole genome shotgun sequence of Actinoplanes nipponensis NBRC 14063.</title>
        <authorList>
            <person name="Komaki H."/>
            <person name="Tamura T."/>
        </authorList>
    </citation>
    <scope>NUCLEOTIDE SEQUENCE</scope>
    <source>
        <strain evidence="4">NBRC 14063</strain>
    </source>
</reference>
<dbReference type="EMBL" id="BOMQ01000021">
    <property type="protein sequence ID" value="GIE48189.1"/>
    <property type="molecule type" value="Genomic_DNA"/>
</dbReference>
<keyword evidence="1" id="KW-0732">Signal</keyword>
<dbReference type="InterPro" id="IPR018535">
    <property type="entry name" value="DUF1996"/>
</dbReference>
<dbReference type="PANTHER" id="PTHR43662">
    <property type="match status" value="1"/>
</dbReference>
<dbReference type="InterPro" id="IPR005084">
    <property type="entry name" value="CBM6"/>
</dbReference>
<accession>A0A919JK17</accession>
<feature type="compositionally biased region" description="Low complexity" evidence="2">
    <location>
        <begin position="185"/>
        <end position="194"/>
    </location>
</feature>
<dbReference type="Pfam" id="PF03422">
    <property type="entry name" value="CBM_6"/>
    <property type="match status" value="1"/>
</dbReference>
<dbReference type="Gene3D" id="2.60.120.260">
    <property type="entry name" value="Galactose-binding domain-like"/>
    <property type="match status" value="1"/>
</dbReference>
<dbReference type="InterPro" id="IPR008979">
    <property type="entry name" value="Galactose-bd-like_sf"/>
</dbReference>
<feature type="domain" description="CBM6" evidence="3">
    <location>
        <begin position="52"/>
        <end position="178"/>
    </location>
</feature>
<evidence type="ECO:0000313" key="4">
    <source>
        <dbReference type="EMBL" id="GIE48189.1"/>
    </source>
</evidence>
<dbReference type="GO" id="GO:0030246">
    <property type="term" value="F:carbohydrate binding"/>
    <property type="evidence" value="ECO:0007669"/>
    <property type="project" value="InterPro"/>
</dbReference>
<evidence type="ECO:0000256" key="2">
    <source>
        <dbReference type="SAM" id="MobiDB-lite"/>
    </source>
</evidence>
<dbReference type="Pfam" id="PF09362">
    <property type="entry name" value="DUF1996"/>
    <property type="match status" value="1"/>
</dbReference>
<evidence type="ECO:0000313" key="5">
    <source>
        <dbReference type="Proteomes" id="UP000647172"/>
    </source>
</evidence>
<dbReference type="AlphaFoldDB" id="A0A919JK17"/>
<dbReference type="PANTHER" id="PTHR43662:SF3">
    <property type="entry name" value="DOMAIN PROTEIN, PUTATIVE (AFU_ORTHOLOGUE AFUA_6G11970)-RELATED"/>
    <property type="match status" value="1"/>
</dbReference>
<keyword evidence="5" id="KW-1185">Reference proteome</keyword>
<evidence type="ECO:0000259" key="3">
    <source>
        <dbReference type="PROSITE" id="PS51175"/>
    </source>
</evidence>
<name>A0A919JK17_9ACTN</name>
<feature type="region of interest" description="Disordered" evidence="2">
    <location>
        <begin position="185"/>
        <end position="211"/>
    </location>
</feature>
<comment type="caution">
    <text evidence="4">The sequence shown here is derived from an EMBL/GenBank/DDBJ whole genome shotgun (WGS) entry which is preliminary data.</text>
</comment>
<gene>
    <name evidence="4" type="ORF">Ani05nite_17230</name>
</gene>
<dbReference type="SMART" id="SM00606">
    <property type="entry name" value="CBD_IV"/>
    <property type="match status" value="1"/>
</dbReference>
<proteinExistence type="predicted"/>
<dbReference type="PROSITE" id="PS51175">
    <property type="entry name" value="CBM6"/>
    <property type="match status" value="1"/>
</dbReference>
<organism evidence="4 5">
    <name type="scientific">Actinoplanes nipponensis</name>
    <dbReference type="NCBI Taxonomy" id="135950"/>
    <lineage>
        <taxon>Bacteria</taxon>
        <taxon>Bacillati</taxon>
        <taxon>Actinomycetota</taxon>
        <taxon>Actinomycetes</taxon>
        <taxon>Micromonosporales</taxon>
        <taxon>Micromonosporaceae</taxon>
        <taxon>Actinoplanes</taxon>
    </lineage>
</organism>
<sequence>MRTSGAHVAPGDASKRRRHTTRVALAAAVAAALGGSGVYVVNANAAETVVPGRVQAEAYAAQSGAQVEGTADADGGSNVGWLAAGDWLRYDDIAVTGAALTARIASDNAAAGSIELRLGSRTGALLATFPVARTGGWQKWTTVNATAASVPAGRQTVFAVLKSAQAGDFVNINWFTFGAAPAPSASSGPASASPSPVPPSPSASGAGGVPSGDGWVTLDQAKWKAQLAAFNALQPKPVPAGNVRVPEFNASCTVSHSRTDDPIVFPGLPGASHMHTFLGNDSTDAHTTTMTLLANAGSSCKPGEDRSAYWIPELTENGKKLDPHGVTVYYGSRLKDPTRTVPFPQGFRMIVGDAKRQVATPAGAPGQFWCAGAGGETGRSSDGNWPVCARTAELTFQLTFPDCWDGVHLDSPDHKSHVGGPGPDGTCASGKFPVAIPSLSFVIGYPSSGSAAGFKLSSGNASSMHGDAFFAWDDAALGSRVKNCIVQKAKCDSFGNF</sequence>
<dbReference type="RefSeq" id="WP_203766626.1">
    <property type="nucleotide sequence ID" value="NZ_BAAAYJ010000004.1"/>
</dbReference>